<proteinExistence type="predicted"/>
<dbReference type="SUPFAM" id="SSF55729">
    <property type="entry name" value="Acyl-CoA N-acyltransferases (Nat)"/>
    <property type="match status" value="1"/>
</dbReference>
<organism evidence="4 5">
    <name type="scientific">Apibacter muscae</name>
    <dbReference type="NCBI Taxonomy" id="2509004"/>
    <lineage>
        <taxon>Bacteria</taxon>
        <taxon>Pseudomonadati</taxon>
        <taxon>Bacteroidota</taxon>
        <taxon>Flavobacteriia</taxon>
        <taxon>Flavobacteriales</taxon>
        <taxon>Weeksellaceae</taxon>
        <taxon>Apibacter</taxon>
    </lineage>
</organism>
<dbReference type="Proteomes" id="UP000319499">
    <property type="component" value="Unassembled WGS sequence"/>
</dbReference>
<name>A0A563D8P1_9FLAO</name>
<keyword evidence="1 4" id="KW-0808">Transferase</keyword>
<evidence type="ECO:0000313" key="5">
    <source>
        <dbReference type="Proteomes" id="UP000319499"/>
    </source>
</evidence>
<evidence type="ECO:0000313" key="4">
    <source>
        <dbReference type="EMBL" id="TWP26565.1"/>
    </source>
</evidence>
<gene>
    <name evidence="4" type="ORF">ETU09_08365</name>
</gene>
<keyword evidence="5" id="KW-1185">Reference proteome</keyword>
<dbReference type="Pfam" id="PF00583">
    <property type="entry name" value="Acetyltransf_1"/>
    <property type="match status" value="1"/>
</dbReference>
<dbReference type="Gene3D" id="3.40.630.30">
    <property type="match status" value="1"/>
</dbReference>
<keyword evidence="2" id="KW-0012">Acyltransferase</keyword>
<evidence type="ECO:0000256" key="1">
    <source>
        <dbReference type="ARBA" id="ARBA00022679"/>
    </source>
</evidence>
<dbReference type="PANTHER" id="PTHR43072:SF23">
    <property type="entry name" value="UPF0039 PROTEIN C11D3.02C"/>
    <property type="match status" value="1"/>
</dbReference>
<evidence type="ECO:0000259" key="3">
    <source>
        <dbReference type="PROSITE" id="PS51186"/>
    </source>
</evidence>
<sequence>MELTFRKANKEDIEVIWEILQQAIARRKAEGSKQWQDGYPNPQVIEKDIDSNAGYVLVNDGKVVGYCALFINDEPAYSNIEGNWLSNGDFVVFHRVAISENYLGKGLAKKMMSFIEEFAINNNIQSIKADTNFDNAGMLAIFNKLGYKFCGEVTFRGTSRKAFEKLLILKN</sequence>
<evidence type="ECO:0000256" key="2">
    <source>
        <dbReference type="ARBA" id="ARBA00023315"/>
    </source>
</evidence>
<protein>
    <submittedName>
        <fullName evidence="4">GNAT family N-acetyltransferase</fullName>
    </submittedName>
</protein>
<dbReference type="PANTHER" id="PTHR43072">
    <property type="entry name" value="N-ACETYLTRANSFERASE"/>
    <property type="match status" value="1"/>
</dbReference>
<dbReference type="InterPro" id="IPR000182">
    <property type="entry name" value="GNAT_dom"/>
</dbReference>
<dbReference type="GO" id="GO:0016747">
    <property type="term" value="F:acyltransferase activity, transferring groups other than amino-acyl groups"/>
    <property type="evidence" value="ECO:0007669"/>
    <property type="project" value="InterPro"/>
</dbReference>
<comment type="caution">
    <text evidence="4">The sequence shown here is derived from an EMBL/GenBank/DDBJ whole genome shotgun (WGS) entry which is preliminary data.</text>
</comment>
<dbReference type="RefSeq" id="WP_146293072.1">
    <property type="nucleotide sequence ID" value="NZ_SELH01000025.1"/>
</dbReference>
<dbReference type="EMBL" id="SELH01000025">
    <property type="protein sequence ID" value="TWP26565.1"/>
    <property type="molecule type" value="Genomic_DNA"/>
</dbReference>
<dbReference type="CDD" id="cd04301">
    <property type="entry name" value="NAT_SF"/>
    <property type="match status" value="1"/>
</dbReference>
<dbReference type="InterPro" id="IPR016181">
    <property type="entry name" value="Acyl_CoA_acyltransferase"/>
</dbReference>
<dbReference type="AlphaFoldDB" id="A0A563D8P1"/>
<reference evidence="4 5" key="1">
    <citation type="submission" date="2019-02" db="EMBL/GenBank/DDBJ databases">
        <title>Apibacter muscae sp. nov.: a novel member of the house fly microbiota.</title>
        <authorList>
            <person name="Park R."/>
        </authorList>
    </citation>
    <scope>NUCLEOTIDE SEQUENCE [LARGE SCALE GENOMIC DNA]</scope>
    <source>
        <strain evidence="4 5">AL1</strain>
    </source>
</reference>
<dbReference type="OrthoDB" id="9796381at2"/>
<dbReference type="PROSITE" id="PS51186">
    <property type="entry name" value="GNAT"/>
    <property type="match status" value="1"/>
</dbReference>
<feature type="domain" description="N-acetyltransferase" evidence="3">
    <location>
        <begin position="3"/>
        <end position="170"/>
    </location>
</feature>
<accession>A0A563D8P1</accession>